<organism evidence="1 2">
    <name type="scientific">Hymenobacter canadensis</name>
    <dbReference type="NCBI Taxonomy" id="2999067"/>
    <lineage>
        <taxon>Bacteria</taxon>
        <taxon>Pseudomonadati</taxon>
        <taxon>Bacteroidota</taxon>
        <taxon>Cytophagia</taxon>
        <taxon>Cytophagales</taxon>
        <taxon>Hymenobacteraceae</taxon>
        <taxon>Hymenobacter</taxon>
    </lineage>
</organism>
<name>A0ABY7LRB4_9BACT</name>
<dbReference type="Gene3D" id="3.40.50.300">
    <property type="entry name" value="P-loop containing nucleotide triphosphate hydrolases"/>
    <property type="match status" value="1"/>
</dbReference>
<reference evidence="1 2" key="1">
    <citation type="submission" date="2022-12" db="EMBL/GenBank/DDBJ databases">
        <title>Hymenobacter canadensis sp. nov. isolated from lake water of the Cambridge Bay, Canada.</title>
        <authorList>
            <person name="Kim W.H."/>
            <person name="Lee Y.M."/>
        </authorList>
    </citation>
    <scope>NUCLEOTIDE SEQUENCE [LARGE SCALE GENOMIC DNA]</scope>
    <source>
        <strain evidence="1 2">PAMC 29467</strain>
    </source>
</reference>
<dbReference type="InterPro" id="IPR011009">
    <property type="entry name" value="Kinase-like_dom_sf"/>
</dbReference>
<evidence type="ECO:0000313" key="1">
    <source>
        <dbReference type="EMBL" id="WBA42389.1"/>
    </source>
</evidence>
<dbReference type="SUPFAM" id="SSF52540">
    <property type="entry name" value="P-loop containing nucleoside triphosphate hydrolases"/>
    <property type="match status" value="1"/>
</dbReference>
<dbReference type="Proteomes" id="UP001211005">
    <property type="component" value="Chromosome"/>
</dbReference>
<dbReference type="InterPro" id="IPR027417">
    <property type="entry name" value="P-loop_NTPase"/>
</dbReference>
<protein>
    <recommendedName>
        <fullName evidence="3">Thymidylate kinase</fullName>
    </recommendedName>
</protein>
<evidence type="ECO:0008006" key="3">
    <source>
        <dbReference type="Google" id="ProtNLM"/>
    </source>
</evidence>
<evidence type="ECO:0000313" key="2">
    <source>
        <dbReference type="Proteomes" id="UP001211005"/>
    </source>
</evidence>
<proteinExistence type="predicted"/>
<dbReference type="SUPFAM" id="SSF56112">
    <property type="entry name" value="Protein kinase-like (PK-like)"/>
    <property type="match status" value="1"/>
</dbReference>
<dbReference type="RefSeq" id="WP_269560444.1">
    <property type="nucleotide sequence ID" value="NZ_CP114767.1"/>
</dbReference>
<keyword evidence="2" id="KW-1185">Reference proteome</keyword>
<gene>
    <name evidence="1" type="ORF">O3303_02255</name>
</gene>
<accession>A0ABY7LRB4</accession>
<dbReference type="EMBL" id="CP114767">
    <property type="protein sequence ID" value="WBA42389.1"/>
    <property type="molecule type" value="Genomic_DNA"/>
</dbReference>
<sequence>MTTTTLFDTDQQLLSGLMGRLGYVPVAQGGTQLRGIRNPNGSLRWVWAATLRQPLFLEFYSAASPKARLFGGLVQLAFWLGLHRWLFPVLPGRYACAGTQHWSPVGFALFLGTPGPFRKAVCCYPDGAGQLLFAKLPLTPAADAKVQAEAQALRSLAARPATTYRVPAVVTARPGLLAQRSVKPAHARRATRLMPAHFRFLQEQLRTTTTHQTLAATPFWHTVVRQLTELGELRETRIPYGLRAKLQLVMGSIEPEQTVALAFAHGDFTPWNCWLGRNELAIYDLEFAQDAAPQLYDLFHFGVQEGLLMSRRPAAQIRRQLWAQAQAHFPAIPEAQLRLAWQLYLLHQVSSYALIYHAQPEWHTQVEWLLGGWSALLTLELAAHTEHRQLCLFDLLDALPAHEGVVLKQRAANAYYPAPTSDVDLLLPRLNAGELAGWLRTFPLVRSAGVRRQAHMVSVDCFFQDGSFLSVDLLHQLHRKGLQLLDTDDVLDHVDPSAPGVPVLALHHDFEYTWLFYWLNQSSMPAGHLHYFQQQSPQEQQELLHHLVDKYNLHFDSVASAAQYQPLIGRQLALMIRNQPSNSTVRRLARTVRYGLSTVASFFRPNGFVVTFSGVDGAGKSTVIEHVKERLEKKWRKRVVVIRHRPSVLPILSAWKYGRAGAEQRAGASLPRQGANQRLTSSLARFAYYYLDYVLGQGVVWLKYTCRGHIVLYDRYYFDFINDSRRSNIAVPERLTRALYAFVNKPRLNFFLYAAPEVILRRKQELSGETIVQLTTKYQDLFGQLAGRYRQSQYVPIENHNLDDTLALIGGYLQQEIK</sequence>